<dbReference type="OrthoDB" id="3358967at2"/>
<protein>
    <recommendedName>
        <fullName evidence="3">DUF302 domain-containing protein</fullName>
    </recommendedName>
</protein>
<sequence>MSYRTADETAEHGARRITLRVAAPFDELRARIEAEVPELDRADLDAVAQGRTPWDDFVRGLSWEAPNGFVRLPTDDLGRVLSVAGRDAAAVGYRLMDWAAAARIHRIEPAALLYLPVRMLLVARGDEVALTLEQPGLHLASFGLNKLTQAGVELDRRLGDLLEALDIARPAALRR</sequence>
<dbReference type="RefSeq" id="WP_147895349.1">
    <property type="nucleotide sequence ID" value="NZ_BAAANR010000001.1"/>
</dbReference>
<keyword evidence="2" id="KW-1185">Reference proteome</keyword>
<evidence type="ECO:0008006" key="3">
    <source>
        <dbReference type="Google" id="ProtNLM"/>
    </source>
</evidence>
<gene>
    <name evidence="1" type="ORF">FVP77_14935</name>
</gene>
<dbReference type="AlphaFoldDB" id="A0A5C8HYP2"/>
<evidence type="ECO:0000313" key="2">
    <source>
        <dbReference type="Proteomes" id="UP000321034"/>
    </source>
</evidence>
<proteinExistence type="predicted"/>
<name>A0A5C8HYP2_9MICO</name>
<dbReference type="EMBL" id="VRSV01000002">
    <property type="protein sequence ID" value="TXK10151.1"/>
    <property type="molecule type" value="Genomic_DNA"/>
</dbReference>
<dbReference type="InterPro" id="IPR035923">
    <property type="entry name" value="TT1751-like_sf"/>
</dbReference>
<dbReference type="Proteomes" id="UP000321034">
    <property type="component" value="Unassembled WGS sequence"/>
</dbReference>
<evidence type="ECO:0000313" key="1">
    <source>
        <dbReference type="EMBL" id="TXK10151.1"/>
    </source>
</evidence>
<organism evidence="1 2">
    <name type="scientific">Microbacterium hatanonis</name>
    <dbReference type="NCBI Taxonomy" id="404366"/>
    <lineage>
        <taxon>Bacteria</taxon>
        <taxon>Bacillati</taxon>
        <taxon>Actinomycetota</taxon>
        <taxon>Actinomycetes</taxon>
        <taxon>Micrococcales</taxon>
        <taxon>Microbacteriaceae</taxon>
        <taxon>Microbacterium</taxon>
    </lineage>
</organism>
<accession>A0A5C8HYP2</accession>
<reference evidence="1 2" key="1">
    <citation type="submission" date="2019-08" db="EMBL/GenBank/DDBJ databases">
        <authorList>
            <person name="Dong K."/>
        </authorList>
    </citation>
    <scope>NUCLEOTIDE SEQUENCE [LARGE SCALE GENOMIC DNA]</scope>
    <source>
        <strain evidence="1 2">JCM14558</strain>
    </source>
</reference>
<comment type="caution">
    <text evidence="1">The sequence shown here is derived from an EMBL/GenBank/DDBJ whole genome shotgun (WGS) entry which is preliminary data.</text>
</comment>
<dbReference type="SUPFAM" id="SSF103247">
    <property type="entry name" value="TT1751-like"/>
    <property type="match status" value="1"/>
</dbReference>